<dbReference type="PROSITE" id="PS50011">
    <property type="entry name" value="PROTEIN_KINASE_DOM"/>
    <property type="match status" value="1"/>
</dbReference>
<evidence type="ECO:0000259" key="17">
    <source>
        <dbReference type="PROSITE" id="PS50011"/>
    </source>
</evidence>
<keyword evidence="6" id="KW-0808">Transferase</keyword>
<evidence type="ECO:0000256" key="11">
    <source>
        <dbReference type="ARBA" id="ARBA00023136"/>
    </source>
</evidence>
<dbReference type="Pfam" id="PF02149">
    <property type="entry name" value="KA1"/>
    <property type="match status" value="1"/>
</dbReference>
<keyword evidence="7 15" id="KW-0547">Nucleotide-binding</keyword>
<dbReference type="PROSITE" id="PS00108">
    <property type="entry name" value="PROTEIN_KINASE_ST"/>
    <property type="match status" value="1"/>
</dbReference>
<accession>A0ABD1FBW0</accession>
<dbReference type="Proteomes" id="UP001566132">
    <property type="component" value="Unassembled WGS sequence"/>
</dbReference>
<dbReference type="GO" id="GO:0008289">
    <property type="term" value="F:lipid binding"/>
    <property type="evidence" value="ECO:0007669"/>
    <property type="project" value="UniProtKB-KW"/>
</dbReference>
<dbReference type="PROSITE" id="PS00107">
    <property type="entry name" value="PROTEIN_KINASE_ATP"/>
    <property type="match status" value="1"/>
</dbReference>
<evidence type="ECO:0000259" key="18">
    <source>
        <dbReference type="PROSITE" id="PS50032"/>
    </source>
</evidence>
<dbReference type="EMBL" id="JBDJPC010000001">
    <property type="protein sequence ID" value="KAL1516515.1"/>
    <property type="molecule type" value="Genomic_DNA"/>
</dbReference>
<comment type="catalytic activity">
    <reaction evidence="14">
        <text>L-seryl-[protein] + ATP = O-phospho-L-seryl-[protein] + ADP + H(+)</text>
        <dbReference type="Rhea" id="RHEA:17989"/>
        <dbReference type="Rhea" id="RHEA-COMP:9863"/>
        <dbReference type="Rhea" id="RHEA-COMP:11604"/>
        <dbReference type="ChEBI" id="CHEBI:15378"/>
        <dbReference type="ChEBI" id="CHEBI:29999"/>
        <dbReference type="ChEBI" id="CHEBI:30616"/>
        <dbReference type="ChEBI" id="CHEBI:83421"/>
        <dbReference type="ChEBI" id="CHEBI:456216"/>
        <dbReference type="EC" id="2.7.11.1"/>
    </reaction>
</comment>
<dbReference type="FunFam" id="1.10.510.10:FF:000271">
    <property type="entry name" value="Non-specific serine/threonine protein kinase"/>
    <property type="match status" value="1"/>
</dbReference>
<dbReference type="GO" id="GO:0005886">
    <property type="term" value="C:plasma membrane"/>
    <property type="evidence" value="ECO:0007669"/>
    <property type="project" value="UniProtKB-SubCell"/>
</dbReference>
<evidence type="ECO:0000256" key="4">
    <source>
        <dbReference type="ARBA" id="ARBA00022475"/>
    </source>
</evidence>
<feature type="domain" description="Protein kinase" evidence="17">
    <location>
        <begin position="11"/>
        <end position="263"/>
    </location>
</feature>
<dbReference type="Pfam" id="PF00069">
    <property type="entry name" value="Pkinase"/>
    <property type="match status" value="1"/>
</dbReference>
<comment type="similarity">
    <text evidence="2">Belongs to the protein kinase superfamily. CAMK Ser/Thr protein kinase family. SNF1 subfamily.</text>
</comment>
<organism evidence="19 20">
    <name type="scientific">Hypothenemus hampei</name>
    <name type="common">Coffee berry borer</name>
    <dbReference type="NCBI Taxonomy" id="57062"/>
    <lineage>
        <taxon>Eukaryota</taxon>
        <taxon>Metazoa</taxon>
        <taxon>Ecdysozoa</taxon>
        <taxon>Arthropoda</taxon>
        <taxon>Hexapoda</taxon>
        <taxon>Insecta</taxon>
        <taxon>Pterygota</taxon>
        <taxon>Neoptera</taxon>
        <taxon>Endopterygota</taxon>
        <taxon>Coleoptera</taxon>
        <taxon>Polyphaga</taxon>
        <taxon>Cucujiformia</taxon>
        <taxon>Curculionidae</taxon>
        <taxon>Scolytinae</taxon>
        <taxon>Hypothenemus</taxon>
    </lineage>
</organism>
<evidence type="ECO:0000256" key="16">
    <source>
        <dbReference type="SAM" id="MobiDB-lite"/>
    </source>
</evidence>
<dbReference type="InterPro" id="IPR000719">
    <property type="entry name" value="Prot_kinase_dom"/>
</dbReference>
<evidence type="ECO:0000256" key="2">
    <source>
        <dbReference type="ARBA" id="ARBA00006234"/>
    </source>
</evidence>
<dbReference type="SMART" id="SM00220">
    <property type="entry name" value="S_TKc"/>
    <property type="match status" value="1"/>
</dbReference>
<evidence type="ECO:0000256" key="5">
    <source>
        <dbReference type="ARBA" id="ARBA00022527"/>
    </source>
</evidence>
<keyword evidence="12" id="KW-0131">Cell cycle</keyword>
<name>A0ABD1FBW0_HYPHA</name>
<dbReference type="InterPro" id="IPR028375">
    <property type="entry name" value="KA1/Ssp2_C"/>
</dbReference>
<evidence type="ECO:0000313" key="20">
    <source>
        <dbReference type="Proteomes" id="UP001566132"/>
    </source>
</evidence>
<feature type="binding site" evidence="15">
    <location>
        <position position="40"/>
    </location>
    <ligand>
        <name>ATP</name>
        <dbReference type="ChEBI" id="CHEBI:30616"/>
    </ligand>
</feature>
<dbReference type="CDD" id="cd14341">
    <property type="entry name" value="UBA_MELK"/>
    <property type="match status" value="1"/>
</dbReference>
<dbReference type="EC" id="2.7.11.1" evidence="3"/>
<dbReference type="InterPro" id="IPR017441">
    <property type="entry name" value="Protein_kinase_ATP_BS"/>
</dbReference>
<dbReference type="SUPFAM" id="SSF56112">
    <property type="entry name" value="Protein kinase-like (PK-like)"/>
    <property type="match status" value="1"/>
</dbReference>
<evidence type="ECO:0000256" key="15">
    <source>
        <dbReference type="PROSITE-ProRule" id="PRU10141"/>
    </source>
</evidence>
<dbReference type="PROSITE" id="PS50032">
    <property type="entry name" value="KA1"/>
    <property type="match status" value="1"/>
</dbReference>
<feature type="domain" description="KA1" evidence="18">
    <location>
        <begin position="527"/>
        <end position="594"/>
    </location>
</feature>
<evidence type="ECO:0000256" key="8">
    <source>
        <dbReference type="ARBA" id="ARBA00022777"/>
    </source>
</evidence>
<keyword evidence="5" id="KW-0723">Serine/threonine-protein kinase</keyword>
<comment type="caution">
    <text evidence="19">The sequence shown here is derived from an EMBL/GenBank/DDBJ whole genome shotgun (WGS) entry which is preliminary data.</text>
</comment>
<dbReference type="Pfam" id="PF21594">
    <property type="entry name" value="UBA_MELK"/>
    <property type="match status" value="1"/>
</dbReference>
<dbReference type="Gene3D" id="3.30.310.80">
    <property type="entry name" value="Kinase associated domain 1, KA1"/>
    <property type="match status" value="1"/>
</dbReference>
<dbReference type="InterPro" id="IPR001772">
    <property type="entry name" value="KA1_dom"/>
</dbReference>
<dbReference type="PANTHER" id="PTHR24346">
    <property type="entry name" value="MAP/MICROTUBULE AFFINITY-REGULATING KINASE"/>
    <property type="match status" value="1"/>
</dbReference>
<proteinExistence type="inferred from homology"/>
<comment type="subcellular location">
    <subcellularLocation>
        <location evidence="1">Cell membrane</location>
        <topology evidence="1">Peripheral membrane protein</topology>
    </subcellularLocation>
</comment>
<evidence type="ECO:0000256" key="6">
    <source>
        <dbReference type="ARBA" id="ARBA00022679"/>
    </source>
</evidence>
<dbReference type="SUPFAM" id="SSF103243">
    <property type="entry name" value="KA1-like"/>
    <property type="match status" value="1"/>
</dbReference>
<keyword evidence="10" id="KW-0446">Lipid-binding</keyword>
<keyword evidence="4" id="KW-1003">Cell membrane</keyword>
<dbReference type="FunFam" id="3.30.200.20:FF:000003">
    <property type="entry name" value="Non-specific serine/threonine protein kinase"/>
    <property type="match status" value="1"/>
</dbReference>
<gene>
    <name evidence="19" type="ORF">ABEB36_000423</name>
</gene>
<evidence type="ECO:0000256" key="7">
    <source>
        <dbReference type="ARBA" id="ARBA00022741"/>
    </source>
</evidence>
<dbReference type="InterPro" id="IPR048637">
    <property type="entry name" value="MELK_UBA"/>
</dbReference>
<feature type="compositionally biased region" description="Low complexity" evidence="16">
    <location>
        <begin position="405"/>
        <end position="417"/>
    </location>
</feature>
<dbReference type="PANTHER" id="PTHR24346:SF30">
    <property type="entry name" value="MATERNAL EMBRYONIC LEUCINE ZIPPER KINASE"/>
    <property type="match status" value="1"/>
</dbReference>
<evidence type="ECO:0000313" key="19">
    <source>
        <dbReference type="EMBL" id="KAL1516515.1"/>
    </source>
</evidence>
<evidence type="ECO:0000256" key="3">
    <source>
        <dbReference type="ARBA" id="ARBA00012513"/>
    </source>
</evidence>
<dbReference type="InterPro" id="IPR008271">
    <property type="entry name" value="Ser/Thr_kinase_AS"/>
</dbReference>
<dbReference type="Gene3D" id="1.10.510.10">
    <property type="entry name" value="Transferase(Phosphotransferase) domain 1"/>
    <property type="match status" value="1"/>
</dbReference>
<evidence type="ECO:0000256" key="12">
    <source>
        <dbReference type="ARBA" id="ARBA00023306"/>
    </source>
</evidence>
<dbReference type="GO" id="GO:0005524">
    <property type="term" value="F:ATP binding"/>
    <property type="evidence" value="ECO:0007669"/>
    <property type="project" value="UniProtKB-UniRule"/>
</dbReference>
<evidence type="ECO:0000256" key="14">
    <source>
        <dbReference type="ARBA" id="ARBA00048679"/>
    </source>
</evidence>
<sequence length="606" mass="68131">MVRYAVLDGLYEIGKTIGCGGFAKVKLATHLATGEKVAIKIMDKKLLGEDLHRVTRELHALKNLQHGNICQLYQVLESESHFFIVMEYCSGGELFDHIVEKKRLTESESRTFFGQIVSAVAYLHSMGYAHRDLKPENVLLDKNQKLKLIDFGLCAKPDGGIENPLKTSCGSPMYAAPELILGQQYLGHEVDVWAMGVLLFALLTGSLPFDDSVIDNLYKKILNGSYEEPKFISRDGRMLIKSMLQVEPRKRINIGQILEHPWLTLGVFKPISHEHKSHKVLDQECIQVMADFLEIPLATLKTELAEWKYDYNTVTYYLLLQKKRNGQSLKLNRTIGWRKPDGECVPLTEISNNTKQQNLTPVDRTRVRRKFGKVSRSPAYGQFLEPHSGRTALKRPRSPTLLDHASPVPSKKAPAPSTETPSSKTPDRRNVNVGTSASANETPISARRMLIGSIEKSLNKVRHVLTPKKASEMTSSLPAVLNEKDLCNVSTTQYTDPETVMTELSKSLEEKGIRCTRKGFALKGSMDSSRLGGCSFELEICYLPSNFMAKQQRKPIGENEDKLENFIGIRRKRLKGDSWCYKKVCEQVLALTSTGFTQKNVRESAV</sequence>
<keyword evidence="11" id="KW-0472">Membrane</keyword>
<keyword evidence="20" id="KW-1185">Reference proteome</keyword>
<keyword evidence="8" id="KW-0418">Kinase</keyword>
<comment type="catalytic activity">
    <reaction evidence="13">
        <text>L-threonyl-[protein] + ATP = O-phospho-L-threonyl-[protein] + ADP + H(+)</text>
        <dbReference type="Rhea" id="RHEA:46608"/>
        <dbReference type="Rhea" id="RHEA-COMP:11060"/>
        <dbReference type="Rhea" id="RHEA-COMP:11605"/>
        <dbReference type="ChEBI" id="CHEBI:15378"/>
        <dbReference type="ChEBI" id="CHEBI:30013"/>
        <dbReference type="ChEBI" id="CHEBI:30616"/>
        <dbReference type="ChEBI" id="CHEBI:61977"/>
        <dbReference type="ChEBI" id="CHEBI:456216"/>
        <dbReference type="EC" id="2.7.11.1"/>
    </reaction>
</comment>
<protein>
    <recommendedName>
        <fullName evidence="3">non-specific serine/threonine protein kinase</fullName>
        <ecNumber evidence="3">2.7.11.1</ecNumber>
    </recommendedName>
</protein>
<dbReference type="CDD" id="cd12198">
    <property type="entry name" value="MELK_C"/>
    <property type="match status" value="1"/>
</dbReference>
<evidence type="ECO:0000256" key="13">
    <source>
        <dbReference type="ARBA" id="ARBA00047899"/>
    </source>
</evidence>
<evidence type="ECO:0000256" key="1">
    <source>
        <dbReference type="ARBA" id="ARBA00004202"/>
    </source>
</evidence>
<evidence type="ECO:0000256" key="10">
    <source>
        <dbReference type="ARBA" id="ARBA00023121"/>
    </source>
</evidence>
<dbReference type="AlphaFoldDB" id="A0ABD1FBW0"/>
<dbReference type="InterPro" id="IPR011009">
    <property type="entry name" value="Kinase-like_dom_sf"/>
</dbReference>
<keyword evidence="9 15" id="KW-0067">ATP-binding</keyword>
<reference evidence="19 20" key="1">
    <citation type="submission" date="2024-05" db="EMBL/GenBank/DDBJ databases">
        <title>Genetic variation in Jamaican populations of the coffee berry borer (Hypothenemus hampei).</title>
        <authorList>
            <person name="Errbii M."/>
            <person name="Myrie A."/>
        </authorList>
    </citation>
    <scope>NUCLEOTIDE SEQUENCE [LARGE SCALE GENOMIC DNA]</scope>
    <source>
        <strain evidence="19">JA-Hopewell-2020-01-JO</strain>
        <tissue evidence="19">Whole body</tissue>
    </source>
</reference>
<feature type="region of interest" description="Disordered" evidence="16">
    <location>
        <begin position="370"/>
        <end position="437"/>
    </location>
</feature>
<evidence type="ECO:0000256" key="9">
    <source>
        <dbReference type="ARBA" id="ARBA00022840"/>
    </source>
</evidence>
<dbReference type="GO" id="GO:0004674">
    <property type="term" value="F:protein serine/threonine kinase activity"/>
    <property type="evidence" value="ECO:0007669"/>
    <property type="project" value="UniProtKB-KW"/>
</dbReference>